<evidence type="ECO:0000313" key="3">
    <source>
        <dbReference type="Proteomes" id="UP000468638"/>
    </source>
</evidence>
<comment type="caution">
    <text evidence="2">The sequence shown here is derived from an EMBL/GenBank/DDBJ whole genome shotgun (WGS) entry which is preliminary data.</text>
</comment>
<keyword evidence="1" id="KW-0812">Transmembrane</keyword>
<dbReference type="RefSeq" id="WP_160848345.1">
    <property type="nucleotide sequence ID" value="NZ_WMEQ01000004.1"/>
</dbReference>
<organism evidence="2 3">
    <name type="scientific">Pontibacillus yanchengensis</name>
    <dbReference type="NCBI Taxonomy" id="462910"/>
    <lineage>
        <taxon>Bacteria</taxon>
        <taxon>Bacillati</taxon>
        <taxon>Bacillota</taxon>
        <taxon>Bacilli</taxon>
        <taxon>Bacillales</taxon>
        <taxon>Bacillaceae</taxon>
        <taxon>Pontibacillus</taxon>
    </lineage>
</organism>
<proteinExistence type="predicted"/>
<feature type="transmembrane region" description="Helical" evidence="1">
    <location>
        <begin position="6"/>
        <end position="28"/>
    </location>
</feature>
<accession>A0A6I5A3J8</accession>
<evidence type="ECO:0000313" key="2">
    <source>
        <dbReference type="EMBL" id="MYL33489.1"/>
    </source>
</evidence>
<keyword evidence="1" id="KW-0472">Membrane</keyword>
<reference evidence="2 3" key="1">
    <citation type="submission" date="2019-11" db="EMBL/GenBank/DDBJ databases">
        <title>Genome sequences of 17 halophilic strains isolated from different environments.</title>
        <authorList>
            <person name="Furrow R.E."/>
        </authorList>
    </citation>
    <scope>NUCLEOTIDE SEQUENCE [LARGE SCALE GENOMIC DNA]</scope>
    <source>
        <strain evidence="2 3">22514_16_FS</strain>
    </source>
</reference>
<evidence type="ECO:0000256" key="1">
    <source>
        <dbReference type="SAM" id="Phobius"/>
    </source>
</evidence>
<dbReference type="EMBL" id="WMEQ01000004">
    <property type="protein sequence ID" value="MYL33489.1"/>
    <property type="molecule type" value="Genomic_DNA"/>
</dbReference>
<name>A0A6I5A3J8_9BACI</name>
<dbReference type="AlphaFoldDB" id="A0A6I5A3J8"/>
<evidence type="ECO:0008006" key="4">
    <source>
        <dbReference type="Google" id="ProtNLM"/>
    </source>
</evidence>
<keyword evidence="1" id="KW-1133">Transmembrane helix</keyword>
<sequence>MLQNDKGYLAITGLYAFSIYIFVMLFLLPSLLTIHKEQLQFEENRMMMHLLHSELQYVIWDSTTIFPTSYSKIHEQNHIFFTFKQETNLIKGCVKWENKRKKESQECFYAKTYD</sequence>
<dbReference type="OrthoDB" id="2970140at2"/>
<dbReference type="Proteomes" id="UP000468638">
    <property type="component" value="Unassembled WGS sequence"/>
</dbReference>
<protein>
    <recommendedName>
        <fullName evidence="4">Competence protein ComG</fullName>
    </recommendedName>
</protein>
<gene>
    <name evidence="2" type="ORF">GLW05_07750</name>
</gene>